<dbReference type="RefSeq" id="WP_216519330.1">
    <property type="nucleotide sequence ID" value="NZ_JAHLPM010000007.1"/>
</dbReference>
<gene>
    <name evidence="1" type="ORF">KQI42_09870</name>
</gene>
<evidence type="ECO:0000313" key="1">
    <source>
        <dbReference type="EMBL" id="MBU5438317.1"/>
    </source>
</evidence>
<sequence length="270" mass="32265">MRSFIREKKIYCGKKYLEVDIFPYSDVQKKVSRGKRSKKERVTEPKQRNLNDKNARRYLTQLANTNFDEEDLHVTTTYKDKFLPSTIEEAEKEVTNYLRRISYRRKKDGLPPLKYILVTECSMEADGEKPVRIHHHIFMNGGLDRDTVEDLWCRRRKKGQEKGERIGFVNADRLQPDENGVAALCTYLTKNPRGKKRWSSSQNLEKPWSRPNDYKYSRREVERIAKNLPDVSYWERKYEGWTLTDNVYGIKTVYNDFTGWSIYLKLRRKE</sequence>
<reference evidence="1 2" key="1">
    <citation type="submission" date="2021-06" db="EMBL/GenBank/DDBJ databases">
        <authorList>
            <person name="Sun Q."/>
            <person name="Li D."/>
        </authorList>
    </citation>
    <scope>NUCLEOTIDE SEQUENCE [LARGE SCALE GENOMIC DNA]</scope>
    <source>
        <strain evidence="1 2">MSJ-40</strain>
    </source>
</reference>
<accession>A0ABS6E5X7</accession>
<organism evidence="1 2">
    <name type="scientific">Tissierella simiarum</name>
    <dbReference type="NCBI Taxonomy" id="2841534"/>
    <lineage>
        <taxon>Bacteria</taxon>
        <taxon>Bacillati</taxon>
        <taxon>Bacillota</taxon>
        <taxon>Tissierellia</taxon>
        <taxon>Tissierellales</taxon>
        <taxon>Tissierellaceae</taxon>
        <taxon>Tissierella</taxon>
    </lineage>
</organism>
<name>A0ABS6E5X7_9FIRM</name>
<dbReference type="Proteomes" id="UP000749471">
    <property type="component" value="Unassembled WGS sequence"/>
</dbReference>
<proteinExistence type="predicted"/>
<keyword evidence="2" id="KW-1185">Reference proteome</keyword>
<dbReference type="EMBL" id="JAHLPM010000007">
    <property type="protein sequence ID" value="MBU5438317.1"/>
    <property type="molecule type" value="Genomic_DNA"/>
</dbReference>
<comment type="caution">
    <text evidence="1">The sequence shown here is derived from an EMBL/GenBank/DDBJ whole genome shotgun (WGS) entry which is preliminary data.</text>
</comment>
<evidence type="ECO:0008006" key="3">
    <source>
        <dbReference type="Google" id="ProtNLM"/>
    </source>
</evidence>
<evidence type="ECO:0000313" key="2">
    <source>
        <dbReference type="Proteomes" id="UP000749471"/>
    </source>
</evidence>
<protein>
    <recommendedName>
        <fullName evidence="3">Replication protein</fullName>
    </recommendedName>
</protein>